<reference evidence="1" key="1">
    <citation type="journal article" date="2014" name="Genome Biol. Evol.">
        <title>Pangenome evidence for extensive interdomain horizontal transfer affecting lineage core and shell genes in uncultured planktonic thaumarchaeota and euryarchaeota.</title>
        <authorList>
            <person name="Deschamps P."/>
            <person name="Zivanovic Y."/>
            <person name="Moreira D."/>
            <person name="Rodriguez-Valera F."/>
            <person name="Lopez-Garcia P."/>
        </authorList>
    </citation>
    <scope>NUCLEOTIDE SEQUENCE</scope>
</reference>
<dbReference type="AlphaFoldDB" id="A0A075GSN5"/>
<protein>
    <submittedName>
        <fullName evidence="1">Uncharacterized protein</fullName>
    </submittedName>
</protein>
<evidence type="ECO:0000313" key="1">
    <source>
        <dbReference type="EMBL" id="AIF06921.1"/>
    </source>
</evidence>
<accession>A0A075GSN5</accession>
<sequence>MTSAHSDHRLVQSTIWTCDDDADRSPSKSDGVVDQSVQHGHQLHAVLYHPLAPVFAGSRSHHLVFHQAAHSLSVEGGIA</sequence>
<dbReference type="EMBL" id="KF900784">
    <property type="protein sequence ID" value="AIF06921.1"/>
    <property type="molecule type" value="Genomic_DNA"/>
</dbReference>
<proteinExistence type="predicted"/>
<name>A0A075GSN5_9EURY</name>
<organism evidence="1">
    <name type="scientific">uncultured marine group II/III euryarchaeote KM3_196_G04</name>
    <dbReference type="NCBI Taxonomy" id="1457972"/>
    <lineage>
        <taxon>Archaea</taxon>
        <taxon>Methanobacteriati</taxon>
        <taxon>Methanobacteriota</taxon>
        <taxon>environmental samples</taxon>
    </lineage>
</organism>